<sequence length="93" mass="10125">MCPPCIWGSALEGGWLVSASGGEIVLEHAVDAALGRSGSCWNWDLRDLWTESADEPEVCCKGLCAAERLIKSGRTRHTASSHINHIPELRCHL</sequence>
<dbReference type="Proteomes" id="UP000190648">
    <property type="component" value="Unassembled WGS sequence"/>
</dbReference>
<evidence type="ECO:0000313" key="1">
    <source>
        <dbReference type="EMBL" id="OPJ88032.1"/>
    </source>
</evidence>
<organism evidence="1 2">
    <name type="scientific">Patagioenas fasciata monilis</name>
    <dbReference type="NCBI Taxonomy" id="372326"/>
    <lineage>
        <taxon>Eukaryota</taxon>
        <taxon>Metazoa</taxon>
        <taxon>Chordata</taxon>
        <taxon>Craniata</taxon>
        <taxon>Vertebrata</taxon>
        <taxon>Euteleostomi</taxon>
        <taxon>Archelosauria</taxon>
        <taxon>Archosauria</taxon>
        <taxon>Dinosauria</taxon>
        <taxon>Saurischia</taxon>
        <taxon>Theropoda</taxon>
        <taxon>Coelurosauria</taxon>
        <taxon>Aves</taxon>
        <taxon>Neognathae</taxon>
        <taxon>Neoaves</taxon>
        <taxon>Columbimorphae</taxon>
        <taxon>Columbiformes</taxon>
        <taxon>Columbidae</taxon>
        <taxon>Patagioenas</taxon>
    </lineage>
</organism>
<protein>
    <submittedName>
        <fullName evidence="1">Uncharacterized protein</fullName>
    </submittedName>
</protein>
<proteinExistence type="predicted"/>
<dbReference type="EMBL" id="LSYS01001584">
    <property type="protein sequence ID" value="OPJ88032.1"/>
    <property type="molecule type" value="Genomic_DNA"/>
</dbReference>
<name>A0A1V4KUE8_PATFA</name>
<keyword evidence="2" id="KW-1185">Reference proteome</keyword>
<gene>
    <name evidence="1" type="ORF">AV530_008073</name>
</gene>
<dbReference type="AlphaFoldDB" id="A0A1V4KUE8"/>
<accession>A0A1V4KUE8</accession>
<evidence type="ECO:0000313" key="2">
    <source>
        <dbReference type="Proteomes" id="UP000190648"/>
    </source>
</evidence>
<comment type="caution">
    <text evidence="1">The sequence shown here is derived from an EMBL/GenBank/DDBJ whole genome shotgun (WGS) entry which is preliminary data.</text>
</comment>
<reference evidence="1 2" key="1">
    <citation type="submission" date="2016-02" db="EMBL/GenBank/DDBJ databases">
        <title>Band-tailed pigeon sequencing and assembly.</title>
        <authorList>
            <person name="Soares A.E."/>
            <person name="Novak B.J."/>
            <person name="Rice E.S."/>
            <person name="O'Connell B."/>
            <person name="Chang D."/>
            <person name="Weber S."/>
            <person name="Shapiro B."/>
        </authorList>
    </citation>
    <scope>NUCLEOTIDE SEQUENCE [LARGE SCALE GENOMIC DNA]</scope>
    <source>
        <strain evidence="1">BTP2013</strain>
        <tissue evidence="1">Blood</tissue>
    </source>
</reference>